<sequence length="743" mass="82303">MKRFRVLLILTVLLTSLGVLSAQEVYTFVNESPGQLAADLGSRSDLIHMKVSGALNDADMKAIQNQYSLKILDLRDASILKGKVGFKEYEADELSSIFGYLPLEELTLPTSLKKLQAKALYSNSFYLKKLIVPCTTPPTCGEDAIKAYSFENCTLYVPSRAIDSYRATEPWSGFSKIQIDEAGTPGTPTYTIEGDTITLHRGEGYKLTFNKELPQEAKLAVKDPNVAILKGDSIFGALVGVTQIELTVGEETDVAHIKVPAQHNEYIDPYINWAMTKEQILAEIGQYPHKDAETPPAGYEAIEFDFGNKGQKYVLYSFSKSTGLLESVIIRFITPMDYKDRKMDAYFSERFNLQMNVDGLSKRFVRGDITLDTKVTNNLAMASFKPTVTRSIEPTASRLTLNSSKTIGSRLSVFINSNTPFAIDRGDGLTLTYSGGEYGFGDLKSLPVVVAGDSIRIIGGTITKFGIQNGDLKAVVLPKDNSIKYLNLAKNHLSSLDLSSSTQLEHLVVADNALGTLDATHCPELRYLSAYFNFLDELHVTGLKKLEVLYINHAKIKQVDLTGCTSLVQLWMCDNAINKLVMPETYDNLRALFMRNTRLSIPEIETILSKLPDVNHEKITDDNAVWMRQLKLERTPGIDQVHLAGVIAKGWIPDIKGIDTGVERLTTAHGCKVYPTISSGLLYVDRHGKTSPCSYQIVSVQGEVIATGLLQHATEVLTIDDLPQGSYYLVLKETGESYPFFRE</sequence>
<gene>
    <name evidence="2" type="ORF">Tsumi_16000</name>
</gene>
<keyword evidence="3" id="KW-1185">Reference proteome</keyword>
<evidence type="ECO:0000313" key="3">
    <source>
        <dbReference type="Proteomes" id="UP001628220"/>
    </source>
</evidence>
<keyword evidence="1" id="KW-0732">Signal</keyword>
<feature type="signal peptide" evidence="1">
    <location>
        <begin position="1"/>
        <end position="21"/>
    </location>
</feature>
<dbReference type="EMBL" id="BAAFSF010000004">
    <property type="protein sequence ID" value="GAB1252494.1"/>
    <property type="molecule type" value="Genomic_DNA"/>
</dbReference>
<comment type="caution">
    <text evidence="2">The sequence shown here is derived from an EMBL/GenBank/DDBJ whole genome shotgun (WGS) entry which is preliminary data.</text>
</comment>
<accession>A0ABQ0E465</accession>
<dbReference type="InterPro" id="IPR032675">
    <property type="entry name" value="LRR_dom_sf"/>
</dbReference>
<dbReference type="Proteomes" id="UP001628220">
    <property type="component" value="Unassembled WGS sequence"/>
</dbReference>
<dbReference type="Gene3D" id="3.80.10.10">
    <property type="entry name" value="Ribonuclease Inhibitor"/>
    <property type="match status" value="2"/>
</dbReference>
<dbReference type="RefSeq" id="WP_411916230.1">
    <property type="nucleotide sequence ID" value="NZ_BAAFSF010000004.1"/>
</dbReference>
<dbReference type="SUPFAM" id="SSF52058">
    <property type="entry name" value="L domain-like"/>
    <property type="match status" value="1"/>
</dbReference>
<name>A0ABQ0E465_9PORP</name>
<organism evidence="2 3">
    <name type="scientific">Porphyromonas miyakawae</name>
    <dbReference type="NCBI Taxonomy" id="3137470"/>
    <lineage>
        <taxon>Bacteria</taxon>
        <taxon>Pseudomonadati</taxon>
        <taxon>Bacteroidota</taxon>
        <taxon>Bacteroidia</taxon>
        <taxon>Bacteroidales</taxon>
        <taxon>Porphyromonadaceae</taxon>
        <taxon>Porphyromonas</taxon>
    </lineage>
</organism>
<evidence type="ECO:0000313" key="2">
    <source>
        <dbReference type="EMBL" id="GAB1252494.1"/>
    </source>
</evidence>
<protein>
    <recommendedName>
        <fullName evidence="4">Leucine rich repeat-containing protein</fullName>
    </recommendedName>
</protein>
<evidence type="ECO:0000256" key="1">
    <source>
        <dbReference type="SAM" id="SignalP"/>
    </source>
</evidence>
<reference evidence="2 3" key="1">
    <citation type="journal article" date="2025" name="Int. J. Syst. Evol. Microbiol.">
        <title>Desulfovibrio falkowii sp. nov., Porphyromonas miyakawae sp. nov., Mediterraneibacter flintii sp. nov. and Owariibacterium komagatae gen. nov., sp. nov., isolated from human faeces.</title>
        <authorList>
            <person name="Hamaguchi T."/>
            <person name="Ohara M."/>
            <person name="Hisatomi A."/>
            <person name="Sekiguchi K."/>
            <person name="Takeda J.I."/>
            <person name="Ueyama J."/>
            <person name="Ito M."/>
            <person name="Nishiwaki H."/>
            <person name="Ogi T."/>
            <person name="Hirayama M."/>
            <person name="Ohkuma M."/>
            <person name="Sakamoto M."/>
            <person name="Ohno K."/>
        </authorList>
    </citation>
    <scope>NUCLEOTIDE SEQUENCE [LARGE SCALE GENOMIC DNA]</scope>
    <source>
        <strain evidence="2 3">13CB11C</strain>
    </source>
</reference>
<proteinExistence type="predicted"/>
<feature type="chain" id="PRO_5047320303" description="Leucine rich repeat-containing protein" evidence="1">
    <location>
        <begin position="22"/>
        <end position="743"/>
    </location>
</feature>
<evidence type="ECO:0008006" key="4">
    <source>
        <dbReference type="Google" id="ProtNLM"/>
    </source>
</evidence>